<evidence type="ECO:0000313" key="3">
    <source>
        <dbReference type="Proteomes" id="UP000249417"/>
    </source>
</evidence>
<reference evidence="2 3" key="1">
    <citation type="submission" date="2017-08" db="EMBL/GenBank/DDBJ databases">
        <title>Infants hospitalized years apart are colonized by the same room-sourced microbial strains.</title>
        <authorList>
            <person name="Brooks B."/>
            <person name="Olm M.R."/>
            <person name="Firek B.A."/>
            <person name="Baker R."/>
            <person name="Thomas B.C."/>
            <person name="Morowitz M.J."/>
            <person name="Banfield J.F."/>
        </authorList>
    </citation>
    <scope>NUCLEOTIDE SEQUENCE [LARGE SCALE GENOMIC DNA]</scope>
    <source>
        <strain evidence="2">S2_005_002_R2_29</strain>
    </source>
</reference>
<accession>A0A2W5N1N7</accession>
<gene>
    <name evidence="2" type="ORF">DI551_03400</name>
</gene>
<dbReference type="InterPro" id="IPR015000">
    <property type="entry name" value="EipB-like"/>
</dbReference>
<comment type="caution">
    <text evidence="2">The sequence shown here is derived from an EMBL/GenBank/DDBJ whole genome shotgun (WGS) entry which is preliminary data.</text>
</comment>
<dbReference type="EMBL" id="QFQB01000013">
    <property type="protein sequence ID" value="PZQ47421.1"/>
    <property type="molecule type" value="Genomic_DNA"/>
</dbReference>
<evidence type="ECO:0000256" key="1">
    <source>
        <dbReference type="SAM" id="SignalP"/>
    </source>
</evidence>
<feature type="signal peptide" evidence="1">
    <location>
        <begin position="1"/>
        <end position="22"/>
    </location>
</feature>
<sequence>MTSLRTIAVILALVAGIPAAQAAPADAALAKGLVAHKALYDIDLVATHSGSQIINISGQMVYEWKPSCEAWVTDHKFKLFYEYADSPGMRINSDFSTYETFDGKDFNFTSRRERDGQMYQEILGHANVDATGGKALYRMPQAIKYDLSKGSLFPMGHTLQLIKHALDGDKFYSAQVFDGSDEEGPIEINSFIGKPAQGIKGITKSPKIDESLLSGKAWNVRMAVFPVKDKEEESDYEMDMVFHENGIISDMLIEYDDFSVKQKLVALERLPAESCAGEEAAKPPKR</sequence>
<keyword evidence="1" id="KW-0732">Signal</keyword>
<name>A0A2W5N1N7_9BACT</name>
<dbReference type="Pfam" id="PF08904">
    <property type="entry name" value="EipB_like"/>
    <property type="match status" value="1"/>
</dbReference>
<proteinExistence type="predicted"/>
<feature type="chain" id="PRO_5016071628" evidence="1">
    <location>
        <begin position="23"/>
        <end position="286"/>
    </location>
</feature>
<dbReference type="AlphaFoldDB" id="A0A2W5N1N7"/>
<dbReference type="Proteomes" id="UP000249417">
    <property type="component" value="Unassembled WGS sequence"/>
</dbReference>
<evidence type="ECO:0000313" key="2">
    <source>
        <dbReference type="EMBL" id="PZQ47421.1"/>
    </source>
</evidence>
<organism evidence="2 3">
    <name type="scientific">Micavibrio aeruginosavorus</name>
    <dbReference type="NCBI Taxonomy" id="349221"/>
    <lineage>
        <taxon>Bacteria</taxon>
        <taxon>Pseudomonadati</taxon>
        <taxon>Bdellovibrionota</taxon>
        <taxon>Bdellovibrionia</taxon>
        <taxon>Bdellovibrionales</taxon>
        <taxon>Pseudobdellovibrionaceae</taxon>
        <taxon>Micavibrio</taxon>
    </lineage>
</organism>
<protein>
    <submittedName>
        <fullName evidence="2">DUF1849 domain-containing protein</fullName>
    </submittedName>
</protein>